<dbReference type="InterPro" id="IPR033697">
    <property type="entry name" value="Ribonuclease_T2_eukaryotic"/>
</dbReference>
<dbReference type="InterPro" id="IPR001568">
    <property type="entry name" value="RNase_T2-like"/>
</dbReference>
<feature type="signal peptide" evidence="10">
    <location>
        <begin position="1"/>
        <end position="23"/>
    </location>
</feature>
<dbReference type="InterPro" id="IPR036430">
    <property type="entry name" value="RNase_T2-like_sf"/>
</dbReference>
<protein>
    <submittedName>
        <fullName evidence="11">Uncharacterized protein</fullName>
    </submittedName>
</protein>
<name>A0A2R6X1A2_MARPO</name>
<evidence type="ECO:0000256" key="10">
    <source>
        <dbReference type="SAM" id="SignalP"/>
    </source>
</evidence>
<dbReference type="InterPro" id="IPR018188">
    <property type="entry name" value="RNase_T2_His_AS_1"/>
</dbReference>
<keyword evidence="3 10" id="KW-0732">Signal</keyword>
<dbReference type="PANTHER" id="PTHR11240:SF22">
    <property type="entry name" value="RIBONUCLEASE T2"/>
    <property type="match status" value="1"/>
</dbReference>
<evidence type="ECO:0000256" key="2">
    <source>
        <dbReference type="ARBA" id="ARBA00022722"/>
    </source>
</evidence>
<dbReference type="GO" id="GO:0003723">
    <property type="term" value="F:RNA binding"/>
    <property type="evidence" value="ECO:0007669"/>
    <property type="project" value="InterPro"/>
</dbReference>
<dbReference type="FunFam" id="3.90.730.10:FF:000007">
    <property type="entry name" value="Ribonuclease T2"/>
    <property type="match status" value="1"/>
</dbReference>
<keyword evidence="4" id="KW-0255">Endonuclease</keyword>
<dbReference type="GO" id="GO:0006401">
    <property type="term" value="P:RNA catabolic process"/>
    <property type="evidence" value="ECO:0000318"/>
    <property type="project" value="GO_Central"/>
</dbReference>
<keyword evidence="7" id="KW-0456">Lyase</keyword>
<evidence type="ECO:0000256" key="4">
    <source>
        <dbReference type="ARBA" id="ARBA00022759"/>
    </source>
</evidence>
<dbReference type="Proteomes" id="UP000244005">
    <property type="component" value="Unassembled WGS sequence"/>
</dbReference>
<keyword evidence="6" id="KW-1015">Disulfide bond</keyword>
<dbReference type="OMA" id="MLETTCG"/>
<keyword evidence="2" id="KW-0540">Nuclease</keyword>
<feature type="active site" evidence="8">
    <location>
        <position position="89"/>
    </location>
</feature>
<accession>A0A2R6X1A2</accession>
<gene>
    <name evidence="11" type="ORF">MARPO_0043s0116</name>
</gene>
<dbReference type="InterPro" id="IPR033130">
    <property type="entry name" value="RNase_T2_His_AS_2"/>
</dbReference>
<proteinExistence type="inferred from homology"/>
<evidence type="ECO:0000313" key="11">
    <source>
        <dbReference type="EMBL" id="PTQ39884.1"/>
    </source>
</evidence>
<dbReference type="PROSITE" id="PS00531">
    <property type="entry name" value="RNASE_T2_2"/>
    <property type="match status" value="1"/>
</dbReference>
<evidence type="ECO:0000256" key="7">
    <source>
        <dbReference type="ARBA" id="ARBA00023239"/>
    </source>
</evidence>
<dbReference type="Gramene" id="Mp1g07230.1">
    <property type="protein sequence ID" value="Mp1g07230.1.cds"/>
    <property type="gene ID" value="Mp1g07230"/>
</dbReference>
<dbReference type="Gene3D" id="3.90.730.10">
    <property type="entry name" value="Ribonuclease T2-like"/>
    <property type="match status" value="1"/>
</dbReference>
<dbReference type="EMBL" id="KZ772715">
    <property type="protein sequence ID" value="PTQ39884.1"/>
    <property type="molecule type" value="Genomic_DNA"/>
</dbReference>
<feature type="active site" evidence="8">
    <location>
        <position position="154"/>
    </location>
</feature>
<dbReference type="OrthoDB" id="435754at2759"/>
<dbReference type="AlphaFoldDB" id="A0A2R6X1A2"/>
<dbReference type="PROSITE" id="PS00530">
    <property type="entry name" value="RNASE_T2_1"/>
    <property type="match status" value="1"/>
</dbReference>
<dbReference type="GO" id="GO:0004521">
    <property type="term" value="F:RNA endonuclease activity"/>
    <property type="evidence" value="ECO:0000318"/>
    <property type="project" value="GO_Central"/>
</dbReference>
<feature type="chain" id="PRO_5015341763" evidence="10">
    <location>
        <begin position="24"/>
        <end position="270"/>
    </location>
</feature>
<comment type="similarity">
    <text evidence="1 9">Belongs to the RNase T2 family.</text>
</comment>
<evidence type="ECO:0000256" key="9">
    <source>
        <dbReference type="RuleBase" id="RU004328"/>
    </source>
</evidence>
<dbReference type="SUPFAM" id="SSF55895">
    <property type="entry name" value="Ribonuclease Rh-like"/>
    <property type="match status" value="1"/>
</dbReference>
<sequence>MGRGQRVCWIVLLTLVSVQCVRGNVGSEGLEKIGSLERAEVDGQAELSNLEYGADFDYYVFSQQWPGTFCRTKSSCCNKVVKPVKFTVHGLWPENEDNTWPSCCSGPGFDESKVAELYDYLVEYWPTLSCNSPKQCKGRKSGPYGFWQHEWEKHGTCSYPIIPDEATYFSVGLNLHLRYDISKILSDAGFIPSQKRYKTSEMKAAVSDAIGAKPAFSCKGQLINEIWVCLTKDLKIRDCGMPAKSCGTYTQIPPFVTKLESYEEDLVDML</sequence>
<dbReference type="GO" id="GO:0033897">
    <property type="term" value="F:ribonuclease T2 activity"/>
    <property type="evidence" value="ECO:0007669"/>
    <property type="project" value="InterPro"/>
</dbReference>
<dbReference type="Pfam" id="PF00445">
    <property type="entry name" value="Ribonuclease_T2"/>
    <property type="match status" value="1"/>
</dbReference>
<keyword evidence="12" id="KW-1185">Reference proteome</keyword>
<evidence type="ECO:0000313" key="12">
    <source>
        <dbReference type="Proteomes" id="UP000244005"/>
    </source>
</evidence>
<feature type="active site" evidence="8">
    <location>
        <position position="150"/>
    </location>
</feature>
<keyword evidence="5" id="KW-0378">Hydrolase</keyword>
<evidence type="ECO:0000256" key="5">
    <source>
        <dbReference type="ARBA" id="ARBA00022801"/>
    </source>
</evidence>
<dbReference type="GO" id="GO:0016787">
    <property type="term" value="F:hydrolase activity"/>
    <property type="evidence" value="ECO:0007669"/>
    <property type="project" value="UniProtKB-KW"/>
</dbReference>
<evidence type="ECO:0000256" key="6">
    <source>
        <dbReference type="ARBA" id="ARBA00023157"/>
    </source>
</evidence>
<evidence type="ECO:0000256" key="3">
    <source>
        <dbReference type="ARBA" id="ARBA00022729"/>
    </source>
</evidence>
<evidence type="ECO:0000256" key="8">
    <source>
        <dbReference type="PIRSR" id="PIRSR633697-1"/>
    </source>
</evidence>
<dbReference type="PANTHER" id="PTHR11240">
    <property type="entry name" value="RIBONUCLEASE T2"/>
    <property type="match status" value="1"/>
</dbReference>
<organism evidence="11 12">
    <name type="scientific">Marchantia polymorpha</name>
    <name type="common">Common liverwort</name>
    <name type="synonym">Marchantia aquatica</name>
    <dbReference type="NCBI Taxonomy" id="3197"/>
    <lineage>
        <taxon>Eukaryota</taxon>
        <taxon>Viridiplantae</taxon>
        <taxon>Streptophyta</taxon>
        <taxon>Embryophyta</taxon>
        <taxon>Marchantiophyta</taxon>
        <taxon>Marchantiopsida</taxon>
        <taxon>Marchantiidae</taxon>
        <taxon>Marchantiales</taxon>
        <taxon>Marchantiaceae</taxon>
        <taxon>Marchantia</taxon>
    </lineage>
</organism>
<dbReference type="GO" id="GO:0005576">
    <property type="term" value="C:extracellular region"/>
    <property type="evidence" value="ECO:0000318"/>
    <property type="project" value="GO_Central"/>
</dbReference>
<reference evidence="12" key="1">
    <citation type="journal article" date="2017" name="Cell">
        <title>Insights into land plant evolution garnered from the Marchantia polymorpha genome.</title>
        <authorList>
            <person name="Bowman J.L."/>
            <person name="Kohchi T."/>
            <person name="Yamato K.T."/>
            <person name="Jenkins J."/>
            <person name="Shu S."/>
            <person name="Ishizaki K."/>
            <person name="Yamaoka S."/>
            <person name="Nishihama R."/>
            <person name="Nakamura Y."/>
            <person name="Berger F."/>
            <person name="Adam C."/>
            <person name="Aki S.S."/>
            <person name="Althoff F."/>
            <person name="Araki T."/>
            <person name="Arteaga-Vazquez M.A."/>
            <person name="Balasubrmanian S."/>
            <person name="Barry K."/>
            <person name="Bauer D."/>
            <person name="Boehm C.R."/>
            <person name="Briginshaw L."/>
            <person name="Caballero-Perez J."/>
            <person name="Catarino B."/>
            <person name="Chen F."/>
            <person name="Chiyoda S."/>
            <person name="Chovatia M."/>
            <person name="Davies K.M."/>
            <person name="Delmans M."/>
            <person name="Demura T."/>
            <person name="Dierschke T."/>
            <person name="Dolan L."/>
            <person name="Dorantes-Acosta A.E."/>
            <person name="Eklund D.M."/>
            <person name="Florent S.N."/>
            <person name="Flores-Sandoval E."/>
            <person name="Fujiyama A."/>
            <person name="Fukuzawa H."/>
            <person name="Galik B."/>
            <person name="Grimanelli D."/>
            <person name="Grimwood J."/>
            <person name="Grossniklaus U."/>
            <person name="Hamada T."/>
            <person name="Haseloff J."/>
            <person name="Hetherington A.J."/>
            <person name="Higo A."/>
            <person name="Hirakawa Y."/>
            <person name="Hundley H.N."/>
            <person name="Ikeda Y."/>
            <person name="Inoue K."/>
            <person name="Inoue S.I."/>
            <person name="Ishida S."/>
            <person name="Jia Q."/>
            <person name="Kakita M."/>
            <person name="Kanazawa T."/>
            <person name="Kawai Y."/>
            <person name="Kawashima T."/>
            <person name="Kennedy M."/>
            <person name="Kinose K."/>
            <person name="Kinoshita T."/>
            <person name="Kohara Y."/>
            <person name="Koide E."/>
            <person name="Komatsu K."/>
            <person name="Kopischke S."/>
            <person name="Kubo M."/>
            <person name="Kyozuka J."/>
            <person name="Lagercrantz U."/>
            <person name="Lin S.S."/>
            <person name="Lindquist E."/>
            <person name="Lipzen A.M."/>
            <person name="Lu C.W."/>
            <person name="De Luna E."/>
            <person name="Martienssen R.A."/>
            <person name="Minamino N."/>
            <person name="Mizutani M."/>
            <person name="Mizutani M."/>
            <person name="Mochizuki N."/>
            <person name="Monte I."/>
            <person name="Mosher R."/>
            <person name="Nagasaki H."/>
            <person name="Nakagami H."/>
            <person name="Naramoto S."/>
            <person name="Nishitani K."/>
            <person name="Ohtani M."/>
            <person name="Okamoto T."/>
            <person name="Okumura M."/>
            <person name="Phillips J."/>
            <person name="Pollak B."/>
            <person name="Reinders A."/>
            <person name="Rovekamp M."/>
            <person name="Sano R."/>
            <person name="Sawa S."/>
            <person name="Schmid M.W."/>
            <person name="Shirakawa M."/>
            <person name="Solano R."/>
            <person name="Spunde A."/>
            <person name="Suetsugu N."/>
            <person name="Sugano S."/>
            <person name="Sugiyama A."/>
            <person name="Sun R."/>
            <person name="Suzuki Y."/>
            <person name="Takenaka M."/>
            <person name="Takezawa D."/>
            <person name="Tomogane H."/>
            <person name="Tsuzuki M."/>
            <person name="Ueda T."/>
            <person name="Umeda M."/>
            <person name="Ward J.M."/>
            <person name="Watanabe Y."/>
            <person name="Yazaki K."/>
            <person name="Yokoyama R."/>
            <person name="Yoshitake Y."/>
            <person name="Yotsui I."/>
            <person name="Zachgo S."/>
            <person name="Schmutz J."/>
        </authorList>
    </citation>
    <scope>NUCLEOTIDE SEQUENCE [LARGE SCALE GENOMIC DNA]</scope>
    <source>
        <strain evidence="12">Tak-1</strain>
    </source>
</reference>
<dbReference type="CDD" id="cd01061">
    <property type="entry name" value="RNase_T2_euk"/>
    <property type="match status" value="1"/>
</dbReference>
<evidence type="ECO:0000256" key="1">
    <source>
        <dbReference type="ARBA" id="ARBA00007469"/>
    </source>
</evidence>